<dbReference type="EMBL" id="PGOL01003046">
    <property type="protein sequence ID" value="PKI43517.1"/>
    <property type="molecule type" value="Genomic_DNA"/>
</dbReference>
<feature type="chain" id="PRO_5014143006" evidence="1">
    <location>
        <begin position="20"/>
        <end position="290"/>
    </location>
</feature>
<sequence length="290" mass="32274">MDKLASNCLIWLFCKIVQACAVAQSCPADSLVNWCGGCLNCGERVKRFALLDRPAQEVEAAVALPSLSFCKASMRSQIKTFFTICRSTIERDFDIERVVNVAYYDQVELSILFPRRSPPDRLALNIVLWGIILRLISQQVAASASLILLLWSLTVISTWLCCQSRAWWGGIATRIFFGLGIAMRISSDVCGSSHMETSFACDHYLSGLMWRRLLPCLVAVISELRLDCVGHGRSQLLSAHNTGPPIPLPLLQPGFSPNFREFSSQRSAIILLPLKHIGSRIRQWGISTDT</sequence>
<reference evidence="2 3" key="1">
    <citation type="submission" date="2017-11" db="EMBL/GenBank/DDBJ databases">
        <title>De-novo sequencing of pomegranate (Punica granatum L.) genome.</title>
        <authorList>
            <person name="Akparov Z."/>
            <person name="Amiraslanov A."/>
            <person name="Hajiyeva S."/>
            <person name="Abbasov M."/>
            <person name="Kaur K."/>
            <person name="Hamwieh A."/>
            <person name="Solovyev V."/>
            <person name="Salamov A."/>
            <person name="Braich B."/>
            <person name="Kosarev P."/>
            <person name="Mahmoud A."/>
            <person name="Hajiyev E."/>
            <person name="Babayeva S."/>
            <person name="Izzatullayeva V."/>
            <person name="Mammadov A."/>
            <person name="Mammadov A."/>
            <person name="Sharifova S."/>
            <person name="Ojaghi J."/>
            <person name="Eynullazada K."/>
            <person name="Bayramov B."/>
            <person name="Abdulazimova A."/>
            <person name="Shahmuradov I."/>
        </authorList>
    </citation>
    <scope>NUCLEOTIDE SEQUENCE [LARGE SCALE GENOMIC DNA]</scope>
    <source>
        <strain evidence="3">cv. AG2017</strain>
        <tissue evidence="2">Leaf</tissue>
    </source>
</reference>
<evidence type="ECO:0000256" key="1">
    <source>
        <dbReference type="SAM" id="SignalP"/>
    </source>
</evidence>
<evidence type="ECO:0000313" key="2">
    <source>
        <dbReference type="EMBL" id="PKI43517.1"/>
    </source>
</evidence>
<accession>A0A2I0IHN0</accession>
<proteinExistence type="predicted"/>
<comment type="caution">
    <text evidence="2">The sequence shown here is derived from an EMBL/GenBank/DDBJ whole genome shotgun (WGS) entry which is preliminary data.</text>
</comment>
<keyword evidence="1" id="KW-0732">Signal</keyword>
<dbReference type="Proteomes" id="UP000233551">
    <property type="component" value="Unassembled WGS sequence"/>
</dbReference>
<dbReference type="PROSITE" id="PS51257">
    <property type="entry name" value="PROKAR_LIPOPROTEIN"/>
    <property type="match status" value="1"/>
</dbReference>
<name>A0A2I0IHN0_PUNGR</name>
<organism evidence="2 3">
    <name type="scientific">Punica granatum</name>
    <name type="common">Pomegranate</name>
    <dbReference type="NCBI Taxonomy" id="22663"/>
    <lineage>
        <taxon>Eukaryota</taxon>
        <taxon>Viridiplantae</taxon>
        <taxon>Streptophyta</taxon>
        <taxon>Embryophyta</taxon>
        <taxon>Tracheophyta</taxon>
        <taxon>Spermatophyta</taxon>
        <taxon>Magnoliopsida</taxon>
        <taxon>eudicotyledons</taxon>
        <taxon>Gunneridae</taxon>
        <taxon>Pentapetalae</taxon>
        <taxon>rosids</taxon>
        <taxon>malvids</taxon>
        <taxon>Myrtales</taxon>
        <taxon>Lythraceae</taxon>
        <taxon>Punica</taxon>
    </lineage>
</organism>
<evidence type="ECO:0000313" key="3">
    <source>
        <dbReference type="Proteomes" id="UP000233551"/>
    </source>
</evidence>
<protein>
    <submittedName>
        <fullName evidence="2">Uncharacterized protein</fullName>
    </submittedName>
</protein>
<gene>
    <name evidence="2" type="ORF">CRG98_036119</name>
</gene>
<feature type="signal peptide" evidence="1">
    <location>
        <begin position="1"/>
        <end position="19"/>
    </location>
</feature>
<keyword evidence="3" id="KW-1185">Reference proteome</keyword>
<dbReference type="AlphaFoldDB" id="A0A2I0IHN0"/>